<keyword evidence="3" id="KW-1185">Reference proteome</keyword>
<sequence length="203" mass="21934">MGAMKIPYNRVHARADLLFAARGGNIHSFRLLDGKHISTWQHPDVQNVANAVRAISEARSEAAAAMEVDVAQGADESEPPAKRQKQQDDKDADHAPAGDSETAAADAATQERDKAQNNGEGYGGGRNKSKSKKDKFDSKGHHFARVPDRPVITQVTSTADGHYVLAVSGHDKAIWVFEHDGQGGLTQLSQRHQYPTPESSCMG</sequence>
<dbReference type="Proteomes" id="UP000236621">
    <property type="component" value="Unassembled WGS sequence"/>
</dbReference>
<feature type="compositionally biased region" description="Basic and acidic residues" evidence="1">
    <location>
        <begin position="79"/>
        <end position="96"/>
    </location>
</feature>
<evidence type="ECO:0000256" key="1">
    <source>
        <dbReference type="SAM" id="MobiDB-lite"/>
    </source>
</evidence>
<dbReference type="AlphaFoldDB" id="A0A2K3QLM2"/>
<dbReference type="GO" id="GO:0032259">
    <property type="term" value="P:methylation"/>
    <property type="evidence" value="ECO:0007669"/>
    <property type="project" value="UniProtKB-KW"/>
</dbReference>
<comment type="caution">
    <text evidence="2">The sequence shown here is derived from an EMBL/GenBank/DDBJ whole genome shotgun (WGS) entry which is preliminary data.</text>
</comment>
<dbReference type="GO" id="GO:0008168">
    <property type="term" value="F:methyltransferase activity"/>
    <property type="evidence" value="ECO:0007669"/>
    <property type="project" value="UniProtKB-KW"/>
</dbReference>
<keyword evidence="2" id="KW-0489">Methyltransferase</keyword>
<feature type="compositionally biased region" description="Low complexity" evidence="1">
    <location>
        <begin position="97"/>
        <end position="108"/>
    </location>
</feature>
<feature type="region of interest" description="Disordered" evidence="1">
    <location>
        <begin position="70"/>
        <end position="149"/>
    </location>
</feature>
<feature type="compositionally biased region" description="Basic and acidic residues" evidence="1">
    <location>
        <begin position="134"/>
        <end position="148"/>
    </location>
</feature>
<dbReference type="OrthoDB" id="339900at2759"/>
<keyword evidence="2" id="KW-0808">Transferase</keyword>
<gene>
    <name evidence="2" type="ORF">TCAP_01652</name>
</gene>
<evidence type="ECO:0000313" key="2">
    <source>
        <dbReference type="EMBL" id="PNY28432.1"/>
    </source>
</evidence>
<organism evidence="2 3">
    <name type="scientific">Tolypocladium capitatum</name>
    <dbReference type="NCBI Taxonomy" id="45235"/>
    <lineage>
        <taxon>Eukaryota</taxon>
        <taxon>Fungi</taxon>
        <taxon>Dikarya</taxon>
        <taxon>Ascomycota</taxon>
        <taxon>Pezizomycotina</taxon>
        <taxon>Sordariomycetes</taxon>
        <taxon>Hypocreomycetidae</taxon>
        <taxon>Hypocreales</taxon>
        <taxon>Ophiocordycipitaceae</taxon>
        <taxon>Tolypocladium</taxon>
    </lineage>
</organism>
<proteinExistence type="predicted"/>
<dbReference type="STRING" id="45235.A0A2K3QLM2"/>
<evidence type="ECO:0000313" key="3">
    <source>
        <dbReference type="Proteomes" id="UP000236621"/>
    </source>
</evidence>
<name>A0A2K3QLM2_9HYPO</name>
<dbReference type="EMBL" id="NRSZ01000262">
    <property type="protein sequence ID" value="PNY28432.1"/>
    <property type="molecule type" value="Genomic_DNA"/>
</dbReference>
<reference evidence="2 3" key="1">
    <citation type="submission" date="2017-08" db="EMBL/GenBank/DDBJ databases">
        <title>Harnessing the power of phylogenomics to disentangle the directionality and signatures of interkingdom host jumping in the parasitic fungal genus Tolypocladium.</title>
        <authorList>
            <person name="Quandt C.A."/>
            <person name="Patterson W."/>
            <person name="Spatafora J.W."/>
        </authorList>
    </citation>
    <scope>NUCLEOTIDE SEQUENCE [LARGE SCALE GENOMIC DNA]</scope>
    <source>
        <strain evidence="2 3">CBS 113982</strain>
    </source>
</reference>
<protein>
    <submittedName>
        <fullName evidence="2">tRNA (Guanine-N(7)-)-methyltransferase non-catalytic subunit TRM82</fullName>
    </submittedName>
</protein>
<accession>A0A2K3QLM2</accession>